<dbReference type="EMBL" id="FUYA01000001">
    <property type="protein sequence ID" value="SKA62933.1"/>
    <property type="molecule type" value="Genomic_DNA"/>
</dbReference>
<dbReference type="STRING" id="1121442.SAMN02745702_00054"/>
<gene>
    <name evidence="2" type="ORF">SAMN02745702_00054</name>
</gene>
<dbReference type="OrthoDB" id="9767431at2"/>
<dbReference type="Proteomes" id="UP000189733">
    <property type="component" value="Unassembled WGS sequence"/>
</dbReference>
<evidence type="ECO:0008006" key="4">
    <source>
        <dbReference type="Google" id="ProtNLM"/>
    </source>
</evidence>
<protein>
    <recommendedName>
        <fullName evidence="4">TIGR00153 family protein</fullName>
    </recommendedName>
</protein>
<dbReference type="AlphaFoldDB" id="A0A1T4VDG6"/>
<name>A0A1T4VDG6_9BACT</name>
<sequence>MRLPLFGLLASRSPLDGLVDHYEKIHECTELVKDSMECYVAGGACREFMELTKQIDHIENQADLIKRRIRNHLPRGLFMPVDKTLFLNYTKAQDNVLDDAQEAMQWLAMRPVSIPPKYQRKIIDLIDDVDTLTDMLGPALKATLGLLYTEHLDRRGTKDQFWAIRKKRHAIFKAKNKLISEIYNEDMDFKDIYQLFHFVEKLHGMAHNTENCADILRSMIAR</sequence>
<organism evidence="2 3">
    <name type="scientific">Desulfobaculum bizertense DSM 18034</name>
    <dbReference type="NCBI Taxonomy" id="1121442"/>
    <lineage>
        <taxon>Bacteria</taxon>
        <taxon>Pseudomonadati</taxon>
        <taxon>Thermodesulfobacteriota</taxon>
        <taxon>Desulfovibrionia</taxon>
        <taxon>Desulfovibrionales</taxon>
        <taxon>Desulfovibrionaceae</taxon>
        <taxon>Desulfobaculum</taxon>
    </lineage>
</organism>
<keyword evidence="3" id="KW-1185">Reference proteome</keyword>
<dbReference type="PANTHER" id="PTHR36536">
    <property type="entry name" value="UPF0111 PROTEIN HI_1603"/>
    <property type="match status" value="1"/>
</dbReference>
<dbReference type="Pfam" id="PF01865">
    <property type="entry name" value="PhoU_div"/>
    <property type="match status" value="1"/>
</dbReference>
<reference evidence="2 3" key="1">
    <citation type="submission" date="2017-02" db="EMBL/GenBank/DDBJ databases">
        <authorList>
            <person name="Peterson S.W."/>
        </authorList>
    </citation>
    <scope>NUCLEOTIDE SEQUENCE [LARGE SCALE GENOMIC DNA]</scope>
    <source>
        <strain evidence="2 3">DSM 18034</strain>
    </source>
</reference>
<dbReference type="InterPro" id="IPR018445">
    <property type="entry name" value="Put_Phosphate_transp_reg"/>
</dbReference>
<proteinExistence type="inferred from homology"/>
<dbReference type="InterPro" id="IPR038078">
    <property type="entry name" value="PhoU-like_sf"/>
</dbReference>
<comment type="similarity">
    <text evidence="1">Belongs to the UPF0111 family.</text>
</comment>
<evidence type="ECO:0000313" key="3">
    <source>
        <dbReference type="Proteomes" id="UP000189733"/>
    </source>
</evidence>
<dbReference type="PANTHER" id="PTHR36536:SF3">
    <property type="entry name" value="UPF0111 PROTEIN HI_1603"/>
    <property type="match status" value="1"/>
</dbReference>
<dbReference type="InterPro" id="IPR002727">
    <property type="entry name" value="DUF47"/>
</dbReference>
<evidence type="ECO:0000256" key="1">
    <source>
        <dbReference type="ARBA" id="ARBA00008591"/>
    </source>
</evidence>
<dbReference type="Gene3D" id="1.20.58.220">
    <property type="entry name" value="Phosphate transport system protein phou homolog 2, domain 2"/>
    <property type="match status" value="1"/>
</dbReference>
<evidence type="ECO:0000313" key="2">
    <source>
        <dbReference type="EMBL" id="SKA62933.1"/>
    </source>
</evidence>
<dbReference type="RefSeq" id="WP_078683386.1">
    <property type="nucleotide sequence ID" value="NZ_FUYA01000001.1"/>
</dbReference>
<accession>A0A1T4VDG6</accession>